<dbReference type="OrthoDB" id="9806024at2"/>
<gene>
    <name evidence="1" type="ORF">SAMN04487894_11558</name>
</gene>
<organism evidence="1 2">
    <name type="scientific">Niabella drilacis (strain DSM 25811 / CCM 8410 / CCUG 62505 / LMG 26954 / E90)</name>
    <dbReference type="NCBI Taxonomy" id="1285928"/>
    <lineage>
        <taxon>Bacteria</taxon>
        <taxon>Pseudomonadati</taxon>
        <taxon>Bacteroidota</taxon>
        <taxon>Chitinophagia</taxon>
        <taxon>Chitinophagales</taxon>
        <taxon>Chitinophagaceae</taxon>
        <taxon>Niabella</taxon>
    </lineage>
</organism>
<dbReference type="AlphaFoldDB" id="A0A1G6YBY0"/>
<sequence length="321" mass="37572">MIKKVIIYFLAKCPAPFRDFVFSIKRYTLFPRPDAPPPFFLLLVDGGIYHGGFADRMKGIVSCFAFCRQNDIPFRIHYTFPFPLDDFLVPNEYDWTLKNDEFITRNFAQAKYLNLVGSSSIKRLTQLKKGKQQVHCYANRDVLEQLNTYYHTHQVWGDLFRQLFRPAAALQQELNNKREQLPAGYTGVAFRFQNLLGDFEEYKTVPLVPEEQSELIDRCRSFLVRFQQQLQMPLFVTSDSYIFSQSLSGLENIYCFPAQNLHLDHQHIHPSATYLKSFIDFFLLSESRKVYAAGTKQMYATEFPVYAARLNGRPFERLLIE</sequence>
<keyword evidence="2" id="KW-1185">Reference proteome</keyword>
<dbReference type="STRING" id="1285928.SAMN04487894_11558"/>
<proteinExistence type="predicted"/>
<evidence type="ECO:0000313" key="1">
    <source>
        <dbReference type="EMBL" id="SDD87832.1"/>
    </source>
</evidence>
<accession>A0A1G6YBY0</accession>
<dbReference type="EMBL" id="FMZO01000015">
    <property type="protein sequence ID" value="SDD87832.1"/>
    <property type="molecule type" value="Genomic_DNA"/>
</dbReference>
<protein>
    <submittedName>
        <fullName evidence="1">Uncharacterized protein</fullName>
    </submittedName>
</protein>
<reference evidence="2" key="1">
    <citation type="submission" date="2016-10" db="EMBL/GenBank/DDBJ databases">
        <authorList>
            <person name="Varghese N."/>
            <person name="Submissions S."/>
        </authorList>
    </citation>
    <scope>NUCLEOTIDE SEQUENCE [LARGE SCALE GENOMIC DNA]</scope>
    <source>
        <strain evidence="2">DSM 25811 / CCM 8410 / LMG 26954 / E90</strain>
    </source>
</reference>
<dbReference type="Proteomes" id="UP000198757">
    <property type="component" value="Unassembled WGS sequence"/>
</dbReference>
<name>A0A1G6YBY0_NIADE</name>
<dbReference type="RefSeq" id="WP_090392142.1">
    <property type="nucleotide sequence ID" value="NZ_FMZO01000015.1"/>
</dbReference>
<evidence type="ECO:0000313" key="2">
    <source>
        <dbReference type="Proteomes" id="UP000198757"/>
    </source>
</evidence>